<dbReference type="EMBL" id="KQ242285">
    <property type="protein sequence ID" value="KNC79543.1"/>
    <property type="molecule type" value="Genomic_DNA"/>
</dbReference>
<dbReference type="AlphaFoldDB" id="A0A0L0FUD6"/>
<feature type="non-terminal residue" evidence="2">
    <location>
        <position position="1"/>
    </location>
</feature>
<dbReference type="RefSeq" id="XP_014153445.1">
    <property type="nucleotide sequence ID" value="XM_014297970.1"/>
</dbReference>
<proteinExistence type="predicted"/>
<dbReference type="eggNOG" id="KOG1979">
    <property type="taxonomic scope" value="Eukaryota"/>
</dbReference>
<dbReference type="STRING" id="667725.A0A0L0FUD6"/>
<evidence type="ECO:0000313" key="3">
    <source>
        <dbReference type="Proteomes" id="UP000054560"/>
    </source>
</evidence>
<dbReference type="OrthoDB" id="10263226at2759"/>
<feature type="domain" description="DNA mismatch repair protein Mlh1 C-terminal" evidence="1">
    <location>
        <begin position="14"/>
        <end position="61"/>
    </location>
</feature>
<dbReference type="InterPro" id="IPR032189">
    <property type="entry name" value="Mlh1_C"/>
</dbReference>
<evidence type="ECO:0000259" key="1">
    <source>
        <dbReference type="Pfam" id="PF16413"/>
    </source>
</evidence>
<accession>A0A0L0FUD6</accession>
<name>A0A0L0FUD6_9EUKA</name>
<keyword evidence="3" id="KW-1185">Reference proteome</keyword>
<sequence>TTPSEDALSGSAGKPGWRWTVEHVLFPAIKRHLQPHASYNDDGTLVVLADLPELYKVFERC</sequence>
<organism evidence="2 3">
    <name type="scientific">Sphaeroforma arctica JP610</name>
    <dbReference type="NCBI Taxonomy" id="667725"/>
    <lineage>
        <taxon>Eukaryota</taxon>
        <taxon>Ichthyosporea</taxon>
        <taxon>Ichthyophonida</taxon>
        <taxon>Sphaeroforma</taxon>
    </lineage>
</organism>
<protein>
    <recommendedName>
        <fullName evidence="1">DNA mismatch repair protein Mlh1 C-terminal domain-containing protein</fullName>
    </recommendedName>
</protein>
<dbReference type="Pfam" id="PF16413">
    <property type="entry name" value="Mlh1_C"/>
    <property type="match status" value="1"/>
</dbReference>
<gene>
    <name evidence="2" type="ORF">SARC_08062</name>
</gene>
<dbReference type="Proteomes" id="UP000054560">
    <property type="component" value="Unassembled WGS sequence"/>
</dbReference>
<evidence type="ECO:0000313" key="2">
    <source>
        <dbReference type="EMBL" id="KNC79543.1"/>
    </source>
</evidence>
<dbReference type="GeneID" id="25908566"/>
<reference evidence="2 3" key="1">
    <citation type="submission" date="2011-02" db="EMBL/GenBank/DDBJ databases">
        <title>The Genome Sequence of Sphaeroforma arctica JP610.</title>
        <authorList>
            <consortium name="The Broad Institute Genome Sequencing Platform"/>
            <person name="Russ C."/>
            <person name="Cuomo C."/>
            <person name="Young S.K."/>
            <person name="Zeng Q."/>
            <person name="Gargeya S."/>
            <person name="Alvarado L."/>
            <person name="Berlin A."/>
            <person name="Chapman S.B."/>
            <person name="Chen Z."/>
            <person name="Freedman E."/>
            <person name="Gellesch M."/>
            <person name="Goldberg J."/>
            <person name="Griggs A."/>
            <person name="Gujja S."/>
            <person name="Heilman E."/>
            <person name="Heiman D."/>
            <person name="Howarth C."/>
            <person name="Mehta T."/>
            <person name="Neiman D."/>
            <person name="Pearson M."/>
            <person name="Roberts A."/>
            <person name="Saif S."/>
            <person name="Shea T."/>
            <person name="Shenoy N."/>
            <person name="Sisk P."/>
            <person name="Stolte C."/>
            <person name="Sykes S."/>
            <person name="White J."/>
            <person name="Yandava C."/>
            <person name="Burger G."/>
            <person name="Gray M.W."/>
            <person name="Holland P.W.H."/>
            <person name="King N."/>
            <person name="Lang F.B.F."/>
            <person name="Roger A.J."/>
            <person name="Ruiz-Trillo I."/>
            <person name="Haas B."/>
            <person name="Nusbaum C."/>
            <person name="Birren B."/>
        </authorList>
    </citation>
    <scope>NUCLEOTIDE SEQUENCE [LARGE SCALE GENOMIC DNA]</scope>
    <source>
        <strain evidence="2 3">JP610</strain>
    </source>
</reference>